<dbReference type="EMBL" id="JBCEZU010000067">
    <property type="protein sequence ID" value="KAK9534108.1"/>
    <property type="molecule type" value="Genomic_DNA"/>
</dbReference>
<keyword evidence="2" id="KW-1185">Reference proteome</keyword>
<reference evidence="1 2" key="1">
    <citation type="journal article" date="2024" name="Genome Biol. Evol.">
        <title>Chromosome-level genome assembly of the viviparous eelpout Zoarces viviparus.</title>
        <authorList>
            <person name="Fuhrmann N."/>
            <person name="Brasseur M.V."/>
            <person name="Bakowski C.E."/>
            <person name="Podsiadlowski L."/>
            <person name="Prost S."/>
            <person name="Krehenwinkel H."/>
            <person name="Mayer C."/>
        </authorList>
    </citation>
    <scope>NUCLEOTIDE SEQUENCE [LARGE SCALE GENOMIC DNA]</scope>
    <source>
        <strain evidence="1">NO-MEL_2022_Ind0_liver</strain>
    </source>
</reference>
<gene>
    <name evidence="1" type="ORF">VZT92_009178</name>
</gene>
<protein>
    <submittedName>
        <fullName evidence="1">Uncharacterized protein</fullName>
    </submittedName>
</protein>
<organism evidence="1 2">
    <name type="scientific">Zoarces viviparus</name>
    <name type="common">Viviparous eelpout</name>
    <name type="synonym">Blennius viviparus</name>
    <dbReference type="NCBI Taxonomy" id="48416"/>
    <lineage>
        <taxon>Eukaryota</taxon>
        <taxon>Metazoa</taxon>
        <taxon>Chordata</taxon>
        <taxon>Craniata</taxon>
        <taxon>Vertebrata</taxon>
        <taxon>Euteleostomi</taxon>
        <taxon>Actinopterygii</taxon>
        <taxon>Neopterygii</taxon>
        <taxon>Teleostei</taxon>
        <taxon>Neoteleostei</taxon>
        <taxon>Acanthomorphata</taxon>
        <taxon>Eupercaria</taxon>
        <taxon>Perciformes</taxon>
        <taxon>Cottioidei</taxon>
        <taxon>Zoarcales</taxon>
        <taxon>Zoarcidae</taxon>
        <taxon>Zoarcinae</taxon>
        <taxon>Zoarces</taxon>
    </lineage>
</organism>
<evidence type="ECO:0000313" key="1">
    <source>
        <dbReference type="EMBL" id="KAK9534108.1"/>
    </source>
</evidence>
<dbReference type="Proteomes" id="UP001488805">
    <property type="component" value="Unassembled WGS sequence"/>
</dbReference>
<name>A0AAW1FIU6_ZOAVI</name>
<sequence>MRRSEVSDPAWKSSIYWTPLSLAFTPPVSKRTHLIGQGSYVEQHNNRQRACAHFHVDSLNPWPAAALQKTVTAYLLYQALHNEKERRFFPRCSPRALLRE</sequence>
<accession>A0AAW1FIU6</accession>
<proteinExistence type="predicted"/>
<dbReference type="AlphaFoldDB" id="A0AAW1FIU6"/>
<comment type="caution">
    <text evidence="1">The sequence shown here is derived from an EMBL/GenBank/DDBJ whole genome shotgun (WGS) entry which is preliminary data.</text>
</comment>
<evidence type="ECO:0000313" key="2">
    <source>
        <dbReference type="Proteomes" id="UP001488805"/>
    </source>
</evidence>